<dbReference type="InterPro" id="IPR040241">
    <property type="entry name" value="TRP_Flc/Pkd2-like"/>
</dbReference>
<feature type="region of interest" description="Disordered" evidence="7">
    <location>
        <begin position="636"/>
        <end position="696"/>
    </location>
</feature>
<evidence type="ECO:0000256" key="1">
    <source>
        <dbReference type="ARBA" id="ARBA00004141"/>
    </source>
</evidence>
<dbReference type="STRING" id="578458.D8Q8K2"/>
<dbReference type="eggNOG" id="ENOG502QSVZ">
    <property type="taxonomic scope" value="Eukaryota"/>
</dbReference>
<keyword evidence="6 8" id="KW-0472">Membrane</keyword>
<feature type="domain" description="ML-like" evidence="10">
    <location>
        <begin position="25"/>
        <end position="167"/>
    </location>
</feature>
<dbReference type="GeneID" id="9591402"/>
<dbReference type="GO" id="GO:0055085">
    <property type="term" value="P:transmembrane transport"/>
    <property type="evidence" value="ECO:0007669"/>
    <property type="project" value="TreeGrafter"/>
</dbReference>
<dbReference type="GO" id="GO:0009272">
    <property type="term" value="P:fungal-type cell wall biogenesis"/>
    <property type="evidence" value="ECO:0007669"/>
    <property type="project" value="TreeGrafter"/>
</dbReference>
<keyword evidence="5 8" id="KW-1133">Transmembrane helix</keyword>
<organism evidence="12">
    <name type="scientific">Schizophyllum commune (strain H4-8 / FGSC 9210)</name>
    <name type="common">Split gill fungus</name>
    <dbReference type="NCBI Taxonomy" id="578458"/>
    <lineage>
        <taxon>Eukaryota</taxon>
        <taxon>Fungi</taxon>
        <taxon>Dikarya</taxon>
        <taxon>Basidiomycota</taxon>
        <taxon>Agaricomycotina</taxon>
        <taxon>Agaricomycetes</taxon>
        <taxon>Agaricomycetidae</taxon>
        <taxon>Agaricales</taxon>
        <taxon>Schizophyllaceae</taxon>
        <taxon>Schizophyllum</taxon>
    </lineage>
</organism>
<feature type="transmembrane region" description="Helical" evidence="8">
    <location>
        <begin position="521"/>
        <end position="540"/>
    </location>
</feature>
<accession>D8Q8K2</accession>
<keyword evidence="12" id="KW-1185">Reference proteome</keyword>
<dbReference type="Pfam" id="PF06011">
    <property type="entry name" value="TRP"/>
    <property type="match status" value="1"/>
</dbReference>
<dbReference type="InterPro" id="IPR010308">
    <property type="entry name" value="TRP_C"/>
</dbReference>
<dbReference type="OMA" id="KSYWWIF"/>
<evidence type="ECO:0000256" key="2">
    <source>
        <dbReference type="ARBA" id="ARBA00010642"/>
    </source>
</evidence>
<feature type="transmembrane region" description="Helical" evidence="8">
    <location>
        <begin position="411"/>
        <end position="431"/>
    </location>
</feature>
<feature type="transmembrane region" description="Helical" evidence="8">
    <location>
        <begin position="437"/>
        <end position="459"/>
    </location>
</feature>
<comment type="similarity">
    <text evidence="2">Belongs to the transient receptor potential (TRP) ion channel family.</text>
</comment>
<dbReference type="PANTHER" id="PTHR31145:SF2">
    <property type="entry name" value="FLAVIN CARRIER PROTEIN 2"/>
    <property type="match status" value="1"/>
</dbReference>
<dbReference type="RefSeq" id="XP_003030392.1">
    <property type="nucleotide sequence ID" value="XM_003030346.1"/>
</dbReference>
<feature type="transmembrane region" description="Helical" evidence="8">
    <location>
        <begin position="495"/>
        <end position="515"/>
    </location>
</feature>
<dbReference type="FunCoup" id="D8Q8K2">
    <property type="interactions" value="18"/>
</dbReference>
<sequence length="696" mass="75530">MSLLSRLWALALSLSLIPLASARHESLFTSSVSYCDDPVALNVQQFDIEYIAHNSTIFFNVSASTVEENLYASANLLVNAYGMKPINITIDLCDVLGGALCPLPQYNFVGWDWLSLPEELNINDKLPGIAFKVPDLEGYAQLQLIERDTNEVKACVQATLSNGWSMYQVAVEWGTAGLTLFALLSALLQSWASTSLAAVRLLDLIYLFQVIVSIGLLNLNYPVVYRSFALNFAWAVGLFAGSSSHSVQASIDSMRHKTGGKMADSSTGSAISLVNRALSPYNEMATVGSADASGSSGTSLSTSNFGSFLALPRSLAVTAVNHFKRSTAGDVQTVTANSANVLTGGIPIYVNSMHVGTANAFMTVFISVLILAAIALGVFALVYGILLLLSRSNSTWATRHQEMFPLWARAWGLRLGLIVFFPVLIFAFNQWTLKDSWLSILLSVILLLIVLAGVCFTVFSTLRIAKHSRPSALYSTPQHAQSLGPLYSPYREPRFYFFLIVLSIIVIKAIFIAFAHASGPAQIGALLGVEIIYFVALCALKPHPTRGSDVLAGYLSLSRIVGTGLLIAFVESMNVAAIPRVVIGIIIALIFSVATVVMAINIFLHAIVYSRFWRREQTAEDQATLREDSIPKEQVYVDSEKGVESSSPSATSPSTSGWRPSTEQAPTHARYHSSSTMYGRQSYDHDSTTGLRTTHA</sequence>
<dbReference type="InterPro" id="IPR032800">
    <property type="entry name" value="TRP_N"/>
</dbReference>
<feature type="signal peptide" evidence="9">
    <location>
        <begin position="1"/>
        <end position="22"/>
    </location>
</feature>
<evidence type="ECO:0000256" key="3">
    <source>
        <dbReference type="ARBA" id="ARBA00022692"/>
    </source>
</evidence>
<evidence type="ECO:0000256" key="5">
    <source>
        <dbReference type="ARBA" id="ARBA00022989"/>
    </source>
</evidence>
<dbReference type="OrthoDB" id="2115177at2759"/>
<dbReference type="Proteomes" id="UP000007431">
    <property type="component" value="Unassembled WGS sequence"/>
</dbReference>
<dbReference type="HOGENOM" id="CLU_013753_1_0_1"/>
<keyword evidence="3 8" id="KW-0812">Transmembrane</keyword>
<dbReference type="AlphaFoldDB" id="D8Q8K2"/>
<dbReference type="EMBL" id="GL377308">
    <property type="protein sequence ID" value="EFI95489.1"/>
    <property type="molecule type" value="Genomic_DNA"/>
</dbReference>
<feature type="transmembrane region" description="Helical" evidence="8">
    <location>
        <begin position="552"/>
        <end position="570"/>
    </location>
</feature>
<comment type="subcellular location">
    <subcellularLocation>
        <location evidence="1">Membrane</location>
        <topology evidence="1">Multi-pass membrane protein</topology>
    </subcellularLocation>
</comment>
<evidence type="ECO:0000313" key="12">
    <source>
        <dbReference type="Proteomes" id="UP000007431"/>
    </source>
</evidence>
<evidence type="ECO:0000256" key="9">
    <source>
        <dbReference type="SAM" id="SignalP"/>
    </source>
</evidence>
<dbReference type="Pfam" id="PF14558">
    <property type="entry name" value="TRP_N"/>
    <property type="match status" value="1"/>
</dbReference>
<feature type="chain" id="PRO_5003120657" description="ML-like domain-containing protein" evidence="9">
    <location>
        <begin position="23"/>
        <end position="696"/>
    </location>
</feature>
<feature type="transmembrane region" description="Helical" evidence="8">
    <location>
        <begin position="360"/>
        <end position="390"/>
    </location>
</feature>
<evidence type="ECO:0000256" key="8">
    <source>
        <dbReference type="SAM" id="Phobius"/>
    </source>
</evidence>
<name>D8Q8K2_SCHCM</name>
<dbReference type="SMART" id="SM01320">
    <property type="entry name" value="TRP_N"/>
    <property type="match status" value="1"/>
</dbReference>
<evidence type="ECO:0000256" key="7">
    <source>
        <dbReference type="SAM" id="MobiDB-lite"/>
    </source>
</evidence>
<protein>
    <recommendedName>
        <fullName evidence="10">ML-like domain-containing protein</fullName>
    </recommendedName>
</protein>
<gene>
    <name evidence="11" type="ORF">SCHCODRAFT_257606</name>
</gene>
<evidence type="ECO:0000256" key="4">
    <source>
        <dbReference type="ARBA" id="ARBA00022729"/>
    </source>
</evidence>
<dbReference type="KEGG" id="scm:SCHCO_02507157"/>
<evidence type="ECO:0000259" key="10">
    <source>
        <dbReference type="SMART" id="SM01320"/>
    </source>
</evidence>
<dbReference type="InParanoid" id="D8Q8K2"/>
<keyword evidence="4 9" id="KW-0732">Signal</keyword>
<proteinExistence type="inferred from homology"/>
<dbReference type="GO" id="GO:0016020">
    <property type="term" value="C:membrane"/>
    <property type="evidence" value="ECO:0007669"/>
    <property type="project" value="UniProtKB-SubCell"/>
</dbReference>
<feature type="transmembrane region" description="Helical" evidence="8">
    <location>
        <begin position="582"/>
        <end position="608"/>
    </location>
</feature>
<reference evidence="11 12" key="1">
    <citation type="journal article" date="2010" name="Nat. Biotechnol.">
        <title>Genome sequence of the model mushroom Schizophyllum commune.</title>
        <authorList>
            <person name="Ohm R.A."/>
            <person name="de Jong J.F."/>
            <person name="Lugones L.G."/>
            <person name="Aerts A."/>
            <person name="Kothe E."/>
            <person name="Stajich J.E."/>
            <person name="de Vries R.P."/>
            <person name="Record E."/>
            <person name="Levasseur A."/>
            <person name="Baker S.E."/>
            <person name="Bartholomew K.A."/>
            <person name="Coutinho P.M."/>
            <person name="Erdmann S."/>
            <person name="Fowler T.J."/>
            <person name="Gathman A.C."/>
            <person name="Lombard V."/>
            <person name="Henrissat B."/>
            <person name="Knabe N."/>
            <person name="Kuees U."/>
            <person name="Lilly W.W."/>
            <person name="Lindquist E."/>
            <person name="Lucas S."/>
            <person name="Magnuson J.K."/>
            <person name="Piumi F."/>
            <person name="Raudaskoski M."/>
            <person name="Salamov A."/>
            <person name="Schmutz J."/>
            <person name="Schwarze F.W.M.R."/>
            <person name="vanKuyk P.A."/>
            <person name="Horton J.S."/>
            <person name="Grigoriev I.V."/>
            <person name="Woesten H.A.B."/>
        </authorList>
    </citation>
    <scope>NUCLEOTIDE SEQUENCE [LARGE SCALE GENOMIC DNA]</scope>
    <source>
        <strain evidence="12">H4-8 / FGSC 9210</strain>
    </source>
</reference>
<feature type="compositionally biased region" description="Low complexity" evidence="7">
    <location>
        <begin position="645"/>
        <end position="656"/>
    </location>
</feature>
<evidence type="ECO:0000313" key="11">
    <source>
        <dbReference type="EMBL" id="EFI95489.1"/>
    </source>
</evidence>
<dbReference type="VEuPathDB" id="FungiDB:SCHCODRAFT_02507157"/>
<dbReference type="PANTHER" id="PTHR31145">
    <property type="entry name" value="INTEGRAL MEMBRANE PROTEIN (AFU_ORTHOLOGUE AFUA_7G01610)"/>
    <property type="match status" value="1"/>
</dbReference>
<evidence type="ECO:0000256" key="6">
    <source>
        <dbReference type="ARBA" id="ARBA00023136"/>
    </source>
</evidence>